<proteinExistence type="predicted"/>
<dbReference type="Gene3D" id="3.40.30.10">
    <property type="entry name" value="Glutaredoxin"/>
    <property type="match status" value="1"/>
</dbReference>
<keyword evidence="2" id="KW-1185">Reference proteome</keyword>
<evidence type="ECO:0000313" key="1">
    <source>
        <dbReference type="EMBL" id="KAK2169613.1"/>
    </source>
</evidence>
<protein>
    <submittedName>
        <fullName evidence="1">Uncharacterized protein</fullName>
    </submittedName>
</protein>
<dbReference type="EMBL" id="JAODUP010000008">
    <property type="protein sequence ID" value="KAK2169613.1"/>
    <property type="molecule type" value="Genomic_DNA"/>
</dbReference>
<dbReference type="SUPFAM" id="SSF52833">
    <property type="entry name" value="Thioredoxin-like"/>
    <property type="match status" value="1"/>
</dbReference>
<dbReference type="AlphaFoldDB" id="A0AAD9NIC1"/>
<sequence length="102" mass="11340">MNIVYSNLVDDADGRIIVLTFGVREGALKWLDDTKCPYPMLLDTERKVYDLMGLGKSVLKMGGNLLLDSKGCVAYIHCSKSSTDRPPIDLILNILKDLKPIN</sequence>
<dbReference type="InterPro" id="IPR036249">
    <property type="entry name" value="Thioredoxin-like_sf"/>
</dbReference>
<evidence type="ECO:0000313" key="2">
    <source>
        <dbReference type="Proteomes" id="UP001208570"/>
    </source>
</evidence>
<name>A0AAD9NIC1_9ANNE</name>
<organism evidence="1 2">
    <name type="scientific">Paralvinella palmiformis</name>
    <dbReference type="NCBI Taxonomy" id="53620"/>
    <lineage>
        <taxon>Eukaryota</taxon>
        <taxon>Metazoa</taxon>
        <taxon>Spiralia</taxon>
        <taxon>Lophotrochozoa</taxon>
        <taxon>Annelida</taxon>
        <taxon>Polychaeta</taxon>
        <taxon>Sedentaria</taxon>
        <taxon>Canalipalpata</taxon>
        <taxon>Terebellida</taxon>
        <taxon>Terebelliformia</taxon>
        <taxon>Alvinellidae</taxon>
        <taxon>Paralvinella</taxon>
    </lineage>
</organism>
<comment type="caution">
    <text evidence="1">The sequence shown here is derived from an EMBL/GenBank/DDBJ whole genome shotgun (WGS) entry which is preliminary data.</text>
</comment>
<gene>
    <name evidence="1" type="ORF">LSH36_8g01089</name>
</gene>
<reference evidence="1" key="1">
    <citation type="journal article" date="2023" name="Mol. Biol. Evol.">
        <title>Third-Generation Sequencing Reveals the Adaptive Role of the Epigenome in Three Deep-Sea Polychaetes.</title>
        <authorList>
            <person name="Perez M."/>
            <person name="Aroh O."/>
            <person name="Sun Y."/>
            <person name="Lan Y."/>
            <person name="Juniper S.K."/>
            <person name="Young C.R."/>
            <person name="Angers B."/>
            <person name="Qian P.Y."/>
        </authorList>
    </citation>
    <scope>NUCLEOTIDE SEQUENCE</scope>
    <source>
        <strain evidence="1">P08H-3</strain>
    </source>
</reference>
<accession>A0AAD9NIC1</accession>
<dbReference type="Proteomes" id="UP001208570">
    <property type="component" value="Unassembled WGS sequence"/>
</dbReference>